<dbReference type="InterPro" id="IPR002659">
    <property type="entry name" value="Glyco_trans_31"/>
</dbReference>
<evidence type="ECO:0000313" key="11">
    <source>
        <dbReference type="EMBL" id="CAG9827231.1"/>
    </source>
</evidence>
<keyword evidence="9 10" id="KW-0472">Membrane</keyword>
<feature type="transmembrane region" description="Helical" evidence="10">
    <location>
        <begin position="14"/>
        <end position="34"/>
    </location>
</feature>
<dbReference type="GO" id="GO:0016758">
    <property type="term" value="F:hexosyltransferase activity"/>
    <property type="evidence" value="ECO:0007669"/>
    <property type="project" value="InterPro"/>
</dbReference>
<protein>
    <recommendedName>
        <fullName evidence="10">Hexosyltransferase</fullName>
        <ecNumber evidence="10">2.4.1.-</ecNumber>
    </recommendedName>
</protein>
<comment type="subcellular location">
    <subcellularLocation>
        <location evidence="1 10">Golgi apparatus membrane</location>
        <topology evidence="1 10">Single-pass type II membrane protein</topology>
    </subcellularLocation>
</comment>
<accession>A0A9N9X6Z8</accession>
<evidence type="ECO:0000256" key="3">
    <source>
        <dbReference type="ARBA" id="ARBA00022676"/>
    </source>
</evidence>
<dbReference type="EMBL" id="OU898276">
    <property type="protein sequence ID" value="CAG9827231.1"/>
    <property type="molecule type" value="Genomic_DNA"/>
</dbReference>
<evidence type="ECO:0000256" key="6">
    <source>
        <dbReference type="ARBA" id="ARBA00022968"/>
    </source>
</evidence>
<dbReference type="Pfam" id="PF01762">
    <property type="entry name" value="Galactosyl_T"/>
    <property type="match status" value="2"/>
</dbReference>
<keyword evidence="8 10" id="KW-0333">Golgi apparatus</keyword>
<dbReference type="Gene3D" id="3.90.550.50">
    <property type="match status" value="1"/>
</dbReference>
<keyword evidence="7 10" id="KW-1133">Transmembrane helix</keyword>
<evidence type="ECO:0000256" key="5">
    <source>
        <dbReference type="ARBA" id="ARBA00022692"/>
    </source>
</evidence>
<dbReference type="GO" id="GO:0008194">
    <property type="term" value="F:UDP-glycosyltransferase activity"/>
    <property type="evidence" value="ECO:0007669"/>
    <property type="project" value="TreeGrafter"/>
</dbReference>
<keyword evidence="3 10" id="KW-0328">Glycosyltransferase</keyword>
<keyword evidence="12" id="KW-1185">Reference proteome</keyword>
<evidence type="ECO:0000313" key="12">
    <source>
        <dbReference type="Proteomes" id="UP001153709"/>
    </source>
</evidence>
<dbReference type="GO" id="GO:0006493">
    <property type="term" value="P:protein O-linked glycosylation"/>
    <property type="evidence" value="ECO:0007669"/>
    <property type="project" value="TreeGrafter"/>
</dbReference>
<evidence type="ECO:0000256" key="7">
    <source>
        <dbReference type="ARBA" id="ARBA00022989"/>
    </source>
</evidence>
<dbReference type="AlphaFoldDB" id="A0A9N9X6Z8"/>
<comment type="similarity">
    <text evidence="2 10">Belongs to the glycosyltransferase 31 family.</text>
</comment>
<dbReference type="SUPFAM" id="SSF53448">
    <property type="entry name" value="Nucleotide-diphospho-sugar transferases"/>
    <property type="match status" value="1"/>
</dbReference>
<evidence type="ECO:0000256" key="1">
    <source>
        <dbReference type="ARBA" id="ARBA00004323"/>
    </source>
</evidence>
<dbReference type="GO" id="GO:0000139">
    <property type="term" value="C:Golgi membrane"/>
    <property type="evidence" value="ECO:0007669"/>
    <property type="project" value="UniProtKB-SubCell"/>
</dbReference>
<dbReference type="PANTHER" id="PTHR11214:SF349">
    <property type="entry name" value="BETA-1,3-GALACTOSYLTRANSFERASE BRN"/>
    <property type="match status" value="1"/>
</dbReference>
<dbReference type="FunFam" id="3.90.550.50:FF:000042">
    <property type="entry name" value="Hexosyltransferase"/>
    <property type="match status" value="1"/>
</dbReference>
<dbReference type="PANTHER" id="PTHR11214">
    <property type="entry name" value="BETA-1,3-N-ACETYLGLUCOSAMINYLTRANSFERASE"/>
    <property type="match status" value="1"/>
</dbReference>
<dbReference type="Proteomes" id="UP001153709">
    <property type="component" value="Chromosome 1"/>
</dbReference>
<reference evidence="11" key="1">
    <citation type="submission" date="2022-01" db="EMBL/GenBank/DDBJ databases">
        <authorList>
            <person name="King R."/>
        </authorList>
    </citation>
    <scope>NUCLEOTIDE SEQUENCE</scope>
</reference>
<evidence type="ECO:0000256" key="8">
    <source>
        <dbReference type="ARBA" id="ARBA00023034"/>
    </source>
</evidence>
<organism evidence="11 12">
    <name type="scientific">Diabrotica balteata</name>
    <name type="common">Banded cucumber beetle</name>
    <dbReference type="NCBI Taxonomy" id="107213"/>
    <lineage>
        <taxon>Eukaryota</taxon>
        <taxon>Metazoa</taxon>
        <taxon>Ecdysozoa</taxon>
        <taxon>Arthropoda</taxon>
        <taxon>Hexapoda</taxon>
        <taxon>Insecta</taxon>
        <taxon>Pterygota</taxon>
        <taxon>Neoptera</taxon>
        <taxon>Endopterygota</taxon>
        <taxon>Coleoptera</taxon>
        <taxon>Polyphaga</taxon>
        <taxon>Cucujiformia</taxon>
        <taxon>Chrysomeloidea</taxon>
        <taxon>Chrysomelidae</taxon>
        <taxon>Galerucinae</taxon>
        <taxon>Diabroticina</taxon>
        <taxon>Diabroticites</taxon>
        <taxon>Diabrotica</taxon>
    </lineage>
</organism>
<sequence length="362" mass="43391">MLKMMIGPRRIRRIVFAIFIFSVLYIFGVFHHIFETDFYTNFHYPYDGDIEYLTQQLKAGEPPDVLPINFYHFEYNKKCVSKCSNVKQLRLVYIIKSAPENFDRRIGIRNSWGYERRFSDVEIRTVFLVGERNSKILKESLKQEYSQFHDIVHANFTDSYYNNTYKTMMGLQWAVRYCPNSQYYMFVDDDYYVSTKNVLRYLKHPTKYPEYVKNPLSGVSQLLNRKPLAYNDLDEDERLYTGYVFQSSPHRHFTSKWYVSLSEYPYHMWPPYVTAGAYILSKSALIDMYYSSFYVKHFRFDDIYLGLLAYKAKINPLHCDEFYFYKKVYSKFGFNFTVATHGYGDAKELVHMWNEQRSLGFA</sequence>
<keyword evidence="4" id="KW-0808">Transferase</keyword>
<dbReference type="OrthoDB" id="5957813at2759"/>
<evidence type="ECO:0000256" key="9">
    <source>
        <dbReference type="ARBA" id="ARBA00023136"/>
    </source>
</evidence>
<keyword evidence="6 10" id="KW-0735">Signal-anchor</keyword>
<dbReference type="EC" id="2.4.1.-" evidence="10"/>
<keyword evidence="5 10" id="KW-0812">Transmembrane</keyword>
<evidence type="ECO:0000256" key="4">
    <source>
        <dbReference type="ARBA" id="ARBA00022679"/>
    </source>
</evidence>
<evidence type="ECO:0000256" key="2">
    <source>
        <dbReference type="ARBA" id="ARBA00008661"/>
    </source>
</evidence>
<evidence type="ECO:0000256" key="10">
    <source>
        <dbReference type="RuleBase" id="RU363063"/>
    </source>
</evidence>
<dbReference type="InterPro" id="IPR029044">
    <property type="entry name" value="Nucleotide-diphossugar_trans"/>
</dbReference>
<name>A0A9N9X6Z8_DIABA</name>
<proteinExistence type="inferred from homology"/>
<gene>
    <name evidence="11" type="ORF">DIABBA_LOCUS1252</name>
</gene>